<dbReference type="AlphaFoldDB" id="A0AAV2BWW3"/>
<keyword evidence="1" id="KW-0812">Transmembrane</keyword>
<evidence type="ECO:0000313" key="3">
    <source>
        <dbReference type="Proteomes" id="UP001497382"/>
    </source>
</evidence>
<evidence type="ECO:0000313" key="2">
    <source>
        <dbReference type="EMBL" id="CAL1300697.1"/>
    </source>
</evidence>
<evidence type="ECO:0000256" key="1">
    <source>
        <dbReference type="SAM" id="Phobius"/>
    </source>
</evidence>
<accession>A0AAV2BWW3</accession>
<feature type="transmembrane region" description="Helical" evidence="1">
    <location>
        <begin position="182"/>
        <end position="201"/>
    </location>
</feature>
<keyword evidence="3" id="KW-1185">Reference proteome</keyword>
<reference evidence="2 3" key="1">
    <citation type="submission" date="2024-04" db="EMBL/GenBank/DDBJ databases">
        <authorList>
            <person name="Rising A."/>
            <person name="Reimegard J."/>
            <person name="Sonavane S."/>
            <person name="Akerstrom W."/>
            <person name="Nylinder S."/>
            <person name="Hedman E."/>
            <person name="Kallberg Y."/>
        </authorList>
    </citation>
    <scope>NUCLEOTIDE SEQUENCE [LARGE SCALE GENOMIC DNA]</scope>
</reference>
<protein>
    <submittedName>
        <fullName evidence="2">Uncharacterized protein</fullName>
    </submittedName>
</protein>
<feature type="transmembrane region" description="Helical" evidence="1">
    <location>
        <begin position="213"/>
        <end position="235"/>
    </location>
</feature>
<feature type="transmembrane region" description="Helical" evidence="1">
    <location>
        <begin position="151"/>
        <end position="170"/>
    </location>
</feature>
<keyword evidence="1" id="KW-0472">Membrane</keyword>
<organism evidence="2 3">
    <name type="scientific">Larinioides sclopetarius</name>
    <dbReference type="NCBI Taxonomy" id="280406"/>
    <lineage>
        <taxon>Eukaryota</taxon>
        <taxon>Metazoa</taxon>
        <taxon>Ecdysozoa</taxon>
        <taxon>Arthropoda</taxon>
        <taxon>Chelicerata</taxon>
        <taxon>Arachnida</taxon>
        <taxon>Araneae</taxon>
        <taxon>Araneomorphae</taxon>
        <taxon>Entelegynae</taxon>
        <taxon>Araneoidea</taxon>
        <taxon>Araneidae</taxon>
        <taxon>Larinioides</taxon>
    </lineage>
</organism>
<comment type="caution">
    <text evidence="2">The sequence shown here is derived from an EMBL/GenBank/DDBJ whole genome shotgun (WGS) entry which is preliminary data.</text>
</comment>
<proteinExistence type="predicted"/>
<gene>
    <name evidence="2" type="ORF">LARSCL_LOCUS22073</name>
</gene>
<name>A0AAV2BWW3_9ARAC</name>
<keyword evidence="1" id="KW-1133">Transmembrane helix</keyword>
<dbReference type="Proteomes" id="UP001497382">
    <property type="component" value="Unassembled WGS sequence"/>
</dbReference>
<feature type="transmembrane region" description="Helical" evidence="1">
    <location>
        <begin position="35"/>
        <end position="58"/>
    </location>
</feature>
<sequence length="257" mass="30180">MCAERQCDMIYKYGVGIRFSFEINCNKKIMAVKNFLWNLIGQLCMGPNYSSTVFFLNFALLYRVSEYLLLYKYQQQNIWWFQIIIWYLIVLYILTKVLSKSKIFRSCISLKCCVAAMKYVKKGMRKPYIEEGLQLFSMCLVFYSFKEKDSTVINSIAEFIMVLQMAIIVFRQNFIVNKIHFMVILTSIMFCCIHGNNIMFIQNLNLKLLDTCWFILGFVTVNIVLIFIATSCSILSKILGYLSRMLVSYICLMICIN</sequence>
<dbReference type="EMBL" id="CAXIEN010000571">
    <property type="protein sequence ID" value="CAL1300697.1"/>
    <property type="molecule type" value="Genomic_DNA"/>
</dbReference>
<feature type="transmembrane region" description="Helical" evidence="1">
    <location>
        <begin position="78"/>
        <end position="95"/>
    </location>
</feature>